<evidence type="ECO:0000313" key="1">
    <source>
        <dbReference type="EMBL" id="KRY41110.1"/>
    </source>
</evidence>
<accession>A0A0V1BVY1</accession>
<name>A0A0V1BVY1_TRISP</name>
<gene>
    <name evidence="1" type="ORF">T01_6072</name>
</gene>
<protein>
    <submittedName>
        <fullName evidence="1">Uncharacterized protein</fullName>
    </submittedName>
</protein>
<dbReference type="EMBL" id="JYDH01000009">
    <property type="protein sequence ID" value="KRY41110.1"/>
    <property type="molecule type" value="Genomic_DNA"/>
</dbReference>
<comment type="caution">
    <text evidence="1">The sequence shown here is derived from an EMBL/GenBank/DDBJ whole genome shotgun (WGS) entry which is preliminary data.</text>
</comment>
<sequence>MRFGIAIVESSTCRFFYRKRQVSQLFLLFPNCKSKNEFDFFDVIYLYDEEYLRGLDTQYNVLHWLVEPADLTELFWSFFRSGHRGISGSSICLNLLLIAVRLPIFLNVSIAVSHVPSAAPLLGLPHCQSNNEFHASKNEFDFFDVIYLYDQKGLDTQYNVLHWLVEPADMSISRVFTSPITDCIISAELFWTFFLSGHRGISGSSICMNLLIAVRCPNVPLLTTESKHRAPNCCTVVITLLFYVCNPSELDDHPAFWYRPGKQSEGKQSKADSYRIEIVDEVSMKHSLTISLDVSIAVCHVPSSAPLSGLPHRQTELFWTFFLSGHRGISGSSICLNLLIAVRCQIASRMSSVVLDCPGNLKV</sequence>
<evidence type="ECO:0000313" key="2">
    <source>
        <dbReference type="Proteomes" id="UP000054776"/>
    </source>
</evidence>
<dbReference type="Proteomes" id="UP000054776">
    <property type="component" value="Unassembled WGS sequence"/>
</dbReference>
<dbReference type="InParanoid" id="A0A0V1BVY1"/>
<dbReference type="AlphaFoldDB" id="A0A0V1BVY1"/>
<proteinExistence type="predicted"/>
<dbReference type="OrthoDB" id="5942084at2759"/>
<reference evidence="1 2" key="1">
    <citation type="submission" date="2015-01" db="EMBL/GenBank/DDBJ databases">
        <title>Evolution of Trichinella species and genotypes.</title>
        <authorList>
            <person name="Korhonen P.K."/>
            <person name="Edoardo P."/>
            <person name="Giuseppe L.R."/>
            <person name="Gasser R.B."/>
        </authorList>
    </citation>
    <scope>NUCLEOTIDE SEQUENCE [LARGE SCALE GENOMIC DNA]</scope>
    <source>
        <strain evidence="1">ISS3</strain>
    </source>
</reference>
<keyword evidence="2" id="KW-1185">Reference proteome</keyword>
<organism evidence="1 2">
    <name type="scientific">Trichinella spiralis</name>
    <name type="common">Trichina worm</name>
    <dbReference type="NCBI Taxonomy" id="6334"/>
    <lineage>
        <taxon>Eukaryota</taxon>
        <taxon>Metazoa</taxon>
        <taxon>Ecdysozoa</taxon>
        <taxon>Nematoda</taxon>
        <taxon>Enoplea</taxon>
        <taxon>Dorylaimia</taxon>
        <taxon>Trichinellida</taxon>
        <taxon>Trichinellidae</taxon>
        <taxon>Trichinella</taxon>
    </lineage>
</organism>